<evidence type="ECO:0000256" key="1">
    <source>
        <dbReference type="ARBA" id="ARBA00022722"/>
    </source>
</evidence>
<dbReference type="GO" id="GO:0006310">
    <property type="term" value="P:DNA recombination"/>
    <property type="evidence" value="ECO:0007669"/>
    <property type="project" value="UniProtKB-KW"/>
</dbReference>
<dbReference type="GO" id="GO:0046872">
    <property type="term" value="F:metal ion binding"/>
    <property type="evidence" value="ECO:0007669"/>
    <property type="project" value="UniProtKB-KW"/>
</dbReference>
<keyword evidence="6" id="KW-0229">DNA integration</keyword>
<dbReference type="InterPro" id="IPR012337">
    <property type="entry name" value="RNaseH-like_sf"/>
</dbReference>
<keyword evidence="5" id="KW-0460">Magnesium</keyword>
<protein>
    <submittedName>
        <fullName evidence="9">Integrase core domain protein</fullName>
    </submittedName>
</protein>
<dbReference type="InterPro" id="IPR039537">
    <property type="entry name" value="Retrotran_Ty1/copia-like"/>
</dbReference>
<evidence type="ECO:0000259" key="8">
    <source>
        <dbReference type="PROSITE" id="PS50994"/>
    </source>
</evidence>
<evidence type="ECO:0000256" key="4">
    <source>
        <dbReference type="ARBA" id="ARBA00022801"/>
    </source>
</evidence>
<dbReference type="PROSITE" id="PS50994">
    <property type="entry name" value="INTEGRASE"/>
    <property type="match status" value="1"/>
</dbReference>
<dbReference type="NCBIfam" id="NF033577">
    <property type="entry name" value="transpos_IS481"/>
    <property type="match status" value="1"/>
</dbReference>
<evidence type="ECO:0000256" key="2">
    <source>
        <dbReference type="ARBA" id="ARBA00022723"/>
    </source>
</evidence>
<keyword evidence="7" id="KW-0233">DNA recombination</keyword>
<gene>
    <name evidence="9" type="ORF">JSE7799_02270</name>
</gene>
<feature type="domain" description="Integrase catalytic" evidence="8">
    <location>
        <begin position="116"/>
        <end position="290"/>
    </location>
</feature>
<dbReference type="Proteomes" id="UP000049455">
    <property type="component" value="Unassembled WGS sequence"/>
</dbReference>
<organism evidence="9 10">
    <name type="scientific">Jannaschia seosinensis</name>
    <dbReference type="NCBI Taxonomy" id="313367"/>
    <lineage>
        <taxon>Bacteria</taxon>
        <taxon>Pseudomonadati</taxon>
        <taxon>Pseudomonadota</taxon>
        <taxon>Alphaproteobacteria</taxon>
        <taxon>Rhodobacterales</taxon>
        <taxon>Roseobacteraceae</taxon>
        <taxon>Jannaschia</taxon>
    </lineage>
</organism>
<proteinExistence type="predicted"/>
<dbReference type="GO" id="GO:0016787">
    <property type="term" value="F:hydrolase activity"/>
    <property type="evidence" value="ECO:0007669"/>
    <property type="project" value="UniProtKB-KW"/>
</dbReference>
<evidence type="ECO:0000256" key="5">
    <source>
        <dbReference type="ARBA" id="ARBA00022842"/>
    </source>
</evidence>
<evidence type="ECO:0000256" key="7">
    <source>
        <dbReference type="ARBA" id="ARBA00023172"/>
    </source>
</evidence>
<name>A0A0M7BCB4_9RHOB</name>
<dbReference type="GO" id="GO:0004519">
    <property type="term" value="F:endonuclease activity"/>
    <property type="evidence" value="ECO:0007669"/>
    <property type="project" value="UniProtKB-KW"/>
</dbReference>
<dbReference type="Gene3D" id="3.30.420.10">
    <property type="entry name" value="Ribonuclease H-like superfamily/Ribonuclease H"/>
    <property type="match status" value="1"/>
</dbReference>
<evidence type="ECO:0000256" key="3">
    <source>
        <dbReference type="ARBA" id="ARBA00022759"/>
    </source>
</evidence>
<dbReference type="AlphaFoldDB" id="A0A0M7BCB4"/>
<reference evidence="9 10" key="1">
    <citation type="submission" date="2015-09" db="EMBL/GenBank/DDBJ databases">
        <authorList>
            <person name="Jackson K.R."/>
            <person name="Lunt B.L."/>
            <person name="Fisher J.N.B."/>
            <person name="Gardner A.V."/>
            <person name="Bailey M.E."/>
            <person name="Deus L.M."/>
            <person name="Earl A.S."/>
            <person name="Gibby P.D."/>
            <person name="Hartmann K.A."/>
            <person name="Liu J.E."/>
            <person name="Manci A.M."/>
            <person name="Nielsen D.A."/>
            <person name="Solomon M.B."/>
            <person name="Breakwell D.P."/>
            <person name="Burnett S.H."/>
            <person name="Grose J.H."/>
        </authorList>
    </citation>
    <scope>NUCLEOTIDE SEQUENCE [LARGE SCALE GENOMIC DNA]</scope>
    <source>
        <strain evidence="9 10">CECT 7799</strain>
    </source>
</reference>
<keyword evidence="3" id="KW-0255">Endonuclease</keyword>
<accession>A0A0M7BCB4</accession>
<dbReference type="InterPro" id="IPR047656">
    <property type="entry name" value="IS481-like_transpos"/>
</dbReference>
<dbReference type="GO" id="GO:0003676">
    <property type="term" value="F:nucleic acid binding"/>
    <property type="evidence" value="ECO:0007669"/>
    <property type="project" value="InterPro"/>
</dbReference>
<evidence type="ECO:0000313" key="10">
    <source>
        <dbReference type="Proteomes" id="UP000049455"/>
    </source>
</evidence>
<keyword evidence="10" id="KW-1185">Reference proteome</keyword>
<dbReference type="PANTHER" id="PTHR42648">
    <property type="entry name" value="TRANSPOSASE, PUTATIVE-RELATED"/>
    <property type="match status" value="1"/>
</dbReference>
<evidence type="ECO:0000313" key="9">
    <source>
        <dbReference type="EMBL" id="CUH39543.1"/>
    </source>
</evidence>
<dbReference type="Pfam" id="PF00665">
    <property type="entry name" value="rve"/>
    <property type="match status" value="1"/>
</dbReference>
<dbReference type="InterPro" id="IPR001584">
    <property type="entry name" value="Integrase_cat-core"/>
</dbReference>
<dbReference type="PANTHER" id="PTHR42648:SF11">
    <property type="entry name" value="TRANSPOSON TY4-P GAG-POL POLYPROTEIN"/>
    <property type="match status" value="1"/>
</dbReference>
<dbReference type="InterPro" id="IPR036397">
    <property type="entry name" value="RNaseH_sf"/>
</dbReference>
<dbReference type="GO" id="GO:0015074">
    <property type="term" value="P:DNA integration"/>
    <property type="evidence" value="ECO:0007669"/>
    <property type="project" value="UniProtKB-KW"/>
</dbReference>
<sequence>MRAAIQASTEPAPVLAERFGITEQTVYKWRKRDSVADRSHTPHRLQTTLTPPQEAVAVALRKALLVSLDDLLAVVREFLNPNASRSGLDRCLRRHGVGNLRDLKTKAAKPKHSAFKAYEPGYLHIDVKYLPQMADETRRRYLFVAIDRATRWVFIRVFPAKTAANARRFLRDLERACPIRIRTILTDNGKEFTARVFGLRKRTATGEHAFDALCAALNIDHRLTPPKSPQTNGMVERFNGRIEEVLQSHHFRSGEDLETTLHRYVWLYNQQLPQSALASKAPLQAMKDWHKIKPELFKKQPYYLPECDTLQ</sequence>
<keyword evidence="1" id="KW-0540">Nuclease</keyword>
<evidence type="ECO:0000256" key="6">
    <source>
        <dbReference type="ARBA" id="ARBA00022908"/>
    </source>
</evidence>
<dbReference type="InterPro" id="IPR009057">
    <property type="entry name" value="Homeodomain-like_sf"/>
</dbReference>
<dbReference type="EMBL" id="CYPR01000156">
    <property type="protein sequence ID" value="CUH39543.1"/>
    <property type="molecule type" value="Genomic_DNA"/>
</dbReference>
<keyword evidence="4" id="KW-0378">Hydrolase</keyword>
<keyword evidence="2" id="KW-0479">Metal-binding</keyword>
<dbReference type="SUPFAM" id="SSF46689">
    <property type="entry name" value="Homeodomain-like"/>
    <property type="match status" value="1"/>
</dbReference>
<dbReference type="SUPFAM" id="SSF53098">
    <property type="entry name" value="Ribonuclease H-like"/>
    <property type="match status" value="1"/>
</dbReference>